<evidence type="ECO:0000313" key="5">
    <source>
        <dbReference type="EMBL" id="NHF59480.1"/>
    </source>
</evidence>
<evidence type="ECO:0000256" key="1">
    <source>
        <dbReference type="ARBA" id="ARBA00022630"/>
    </source>
</evidence>
<dbReference type="PANTHER" id="PTHR42659">
    <property type="entry name" value="XANTHINE DEHYDROGENASE SUBUNIT C-RELATED"/>
    <property type="match status" value="1"/>
</dbReference>
<dbReference type="EMBL" id="VIKU02000002">
    <property type="protein sequence ID" value="NHF59480.1"/>
    <property type="molecule type" value="Genomic_DNA"/>
</dbReference>
<proteinExistence type="predicted"/>
<organism evidence="5 6">
    <name type="scientific">Pelagihabitans pacificus</name>
    <dbReference type="NCBI Taxonomy" id="2696054"/>
    <lineage>
        <taxon>Bacteria</taxon>
        <taxon>Pseudomonadati</taxon>
        <taxon>Bacteroidota</taxon>
        <taxon>Flavobacteriia</taxon>
        <taxon>Flavobacteriales</taxon>
        <taxon>Flavobacteriaceae</taxon>
        <taxon>Pelagihabitans</taxon>
    </lineage>
</organism>
<dbReference type="Proteomes" id="UP000707206">
    <property type="component" value="Unassembled WGS sequence"/>
</dbReference>
<sequence>MIPAKFDYIKASSLGEALTLLQEHGDEAKILSGGHSLIPSMKLRLATPSVLIDIGGISEMNTITEEGDEIVIGANCTHHQIATSDLVREHVNILSQAALCIGDIQVRNRGTLGGSLAHADPASDYPATVLACEATIVAEGKDGKRTIGANDFFQALFLTALQDDEIITAIRFPKVSQGTYQKFFQSASRFAVVGVAAIKKGDGVQIGVTGVSGVPFRATAVENAYDGTSSAAKHAMDGVDDIISDHFADEEYRSHLARVYVKRALEAL</sequence>
<dbReference type="Gene3D" id="3.30.390.50">
    <property type="entry name" value="CO dehydrogenase flavoprotein, C-terminal domain"/>
    <property type="match status" value="1"/>
</dbReference>
<dbReference type="InterPro" id="IPR016166">
    <property type="entry name" value="FAD-bd_PCMH"/>
</dbReference>
<keyword evidence="3" id="KW-0560">Oxidoreductase</keyword>
<dbReference type="FunFam" id="3.30.465.10:FF:000017">
    <property type="entry name" value="Xanthine dehydrogenase, FAD binding subunit"/>
    <property type="match status" value="1"/>
</dbReference>
<dbReference type="SUPFAM" id="SSF55447">
    <property type="entry name" value="CO dehydrogenase flavoprotein C-terminal domain-like"/>
    <property type="match status" value="1"/>
</dbReference>
<reference evidence="5" key="1">
    <citation type="submission" date="2019-07" db="EMBL/GenBank/DDBJ databases">
        <authorList>
            <person name="De-Chao Zhang Q."/>
        </authorList>
    </citation>
    <scope>NUCLEOTIDE SEQUENCE</scope>
    <source>
        <strain evidence="5">TP-CH-4</strain>
    </source>
</reference>
<dbReference type="SMART" id="SM01092">
    <property type="entry name" value="CO_deh_flav_C"/>
    <property type="match status" value="1"/>
</dbReference>
<protein>
    <submittedName>
        <fullName evidence="5">Xanthine dehydrogenase family protein subunit M</fullName>
    </submittedName>
</protein>
<evidence type="ECO:0000256" key="3">
    <source>
        <dbReference type="ARBA" id="ARBA00023002"/>
    </source>
</evidence>
<evidence type="ECO:0000259" key="4">
    <source>
        <dbReference type="PROSITE" id="PS51387"/>
    </source>
</evidence>
<dbReference type="SUPFAM" id="SSF56176">
    <property type="entry name" value="FAD-binding/transporter-associated domain-like"/>
    <property type="match status" value="1"/>
</dbReference>
<evidence type="ECO:0000256" key="2">
    <source>
        <dbReference type="ARBA" id="ARBA00022827"/>
    </source>
</evidence>
<keyword evidence="6" id="KW-1185">Reference proteome</keyword>
<dbReference type="InterPro" id="IPR036683">
    <property type="entry name" value="CO_DH_flav_C_dom_sf"/>
</dbReference>
<comment type="caution">
    <text evidence="5">The sequence shown here is derived from an EMBL/GenBank/DDBJ whole genome shotgun (WGS) entry which is preliminary data.</text>
</comment>
<keyword evidence="1" id="KW-0285">Flavoprotein</keyword>
<dbReference type="Gene3D" id="3.30.465.10">
    <property type="match status" value="1"/>
</dbReference>
<dbReference type="InterPro" id="IPR005107">
    <property type="entry name" value="CO_DH_flav_C"/>
</dbReference>
<gene>
    <name evidence="5" type="ORF">FK220_009020</name>
</gene>
<dbReference type="GO" id="GO:0071949">
    <property type="term" value="F:FAD binding"/>
    <property type="evidence" value="ECO:0007669"/>
    <property type="project" value="InterPro"/>
</dbReference>
<accession>A0A967AU82</accession>
<dbReference type="InterPro" id="IPR036318">
    <property type="entry name" value="FAD-bd_PCMH-like_sf"/>
</dbReference>
<dbReference type="PROSITE" id="PS51387">
    <property type="entry name" value="FAD_PCMH"/>
    <property type="match status" value="1"/>
</dbReference>
<dbReference type="InterPro" id="IPR016167">
    <property type="entry name" value="FAD-bd_PCMH_sub1"/>
</dbReference>
<feature type="domain" description="FAD-binding PCMH-type" evidence="4">
    <location>
        <begin position="1"/>
        <end position="177"/>
    </location>
</feature>
<dbReference type="AlphaFoldDB" id="A0A967AU82"/>
<keyword evidence="2" id="KW-0274">FAD</keyword>
<dbReference type="InterPro" id="IPR002346">
    <property type="entry name" value="Mopterin_DH_FAD-bd"/>
</dbReference>
<evidence type="ECO:0000313" key="6">
    <source>
        <dbReference type="Proteomes" id="UP000707206"/>
    </source>
</evidence>
<dbReference type="InterPro" id="IPR016169">
    <property type="entry name" value="FAD-bd_PCMH_sub2"/>
</dbReference>
<reference evidence="5" key="2">
    <citation type="submission" date="2020-03" db="EMBL/GenBank/DDBJ databases">
        <title>Flavobacteriaceae bacterium strain TP-CH-4, a member of the family Flavobacteriaceae isolated from a deep-sea seamount.</title>
        <authorList>
            <person name="Zhang D.-C."/>
        </authorList>
    </citation>
    <scope>NUCLEOTIDE SEQUENCE</scope>
    <source>
        <strain evidence="5">TP-CH-4</strain>
    </source>
</reference>
<dbReference type="InterPro" id="IPR051312">
    <property type="entry name" value="Diverse_Substr_Oxidored"/>
</dbReference>
<dbReference type="RefSeq" id="WP_152573987.1">
    <property type="nucleotide sequence ID" value="NZ_VIKU02000002.1"/>
</dbReference>
<name>A0A967AU82_9FLAO</name>
<dbReference type="Pfam" id="PF00941">
    <property type="entry name" value="FAD_binding_5"/>
    <property type="match status" value="1"/>
</dbReference>
<dbReference type="Gene3D" id="3.30.43.10">
    <property type="entry name" value="Uridine Diphospho-n-acetylenolpyruvylglucosamine Reductase, domain 2"/>
    <property type="match status" value="1"/>
</dbReference>
<dbReference type="GO" id="GO:0016491">
    <property type="term" value="F:oxidoreductase activity"/>
    <property type="evidence" value="ECO:0007669"/>
    <property type="project" value="UniProtKB-KW"/>
</dbReference>
<dbReference type="PANTHER" id="PTHR42659:SF2">
    <property type="entry name" value="XANTHINE DEHYDROGENASE SUBUNIT C-RELATED"/>
    <property type="match status" value="1"/>
</dbReference>